<dbReference type="PANTHER" id="PTHR48277:SF1">
    <property type="entry name" value="MITOCHONDRIAL RIBOSOMAL PROTEIN S5"/>
    <property type="match status" value="1"/>
</dbReference>
<dbReference type="Gene3D" id="3.30.230.10">
    <property type="match status" value="1"/>
</dbReference>
<feature type="region of interest" description="Disordered" evidence="10">
    <location>
        <begin position="15"/>
        <end position="78"/>
    </location>
</feature>
<dbReference type="KEGG" id="mfp:MBIO_0805"/>
<keyword evidence="2 8" id="KW-0699">rRNA-binding</keyword>
<comment type="domain">
    <text evidence="8">The N-terminal domain interacts with the head of the 30S subunit; the C-terminal domain interacts with the body and contacts protein S4. The interaction surface between S4 and S5 is involved in control of translational fidelity.</text>
</comment>
<dbReference type="FunFam" id="3.30.160.20:FF:000001">
    <property type="entry name" value="30S ribosomal protein S5"/>
    <property type="match status" value="1"/>
</dbReference>
<feature type="compositionally biased region" description="Basic and acidic residues" evidence="10">
    <location>
        <begin position="34"/>
        <end position="49"/>
    </location>
</feature>
<keyword evidence="4 8" id="KW-0689">Ribosomal protein</keyword>
<evidence type="ECO:0000256" key="2">
    <source>
        <dbReference type="ARBA" id="ARBA00022730"/>
    </source>
</evidence>
<dbReference type="GO" id="GO:0006412">
    <property type="term" value="P:translation"/>
    <property type="evidence" value="ECO:0007669"/>
    <property type="project" value="UniProtKB-UniRule"/>
</dbReference>
<evidence type="ECO:0000256" key="1">
    <source>
        <dbReference type="ARBA" id="ARBA00008945"/>
    </source>
</evidence>
<dbReference type="NCBIfam" id="TIGR01021">
    <property type="entry name" value="rpsE_bact"/>
    <property type="match status" value="1"/>
</dbReference>
<gene>
    <name evidence="8" type="primary">rpsE</name>
    <name evidence="12" type="ordered locus">MBIO_0805</name>
</gene>
<comment type="subunit">
    <text evidence="7 8">Part of the 30S ribosomal subunit. Contacts proteins S4 and S8.</text>
</comment>
<feature type="compositionally biased region" description="Basic and acidic residues" evidence="10">
    <location>
        <begin position="62"/>
        <end position="78"/>
    </location>
</feature>
<organism evidence="12 13">
    <name type="scientific">Mycoplasmopsis fermentans (strain ATCC 19989 / NBRC 14854 / NCTC 10117 / PG18)</name>
    <name type="common">Mycoplasma fermentans</name>
    <dbReference type="NCBI Taxonomy" id="496833"/>
    <lineage>
        <taxon>Bacteria</taxon>
        <taxon>Bacillati</taxon>
        <taxon>Mycoplasmatota</taxon>
        <taxon>Mycoplasmoidales</taxon>
        <taxon>Metamycoplasmataceae</taxon>
        <taxon>Mycoplasmopsis</taxon>
    </lineage>
</organism>
<dbReference type="HAMAP" id="MF_01307_B">
    <property type="entry name" value="Ribosomal_uS5_B"/>
    <property type="match status" value="1"/>
</dbReference>
<comment type="function">
    <text evidence="8">With S4 and S12 plays an important role in translational accuracy.</text>
</comment>
<evidence type="ECO:0000256" key="5">
    <source>
        <dbReference type="ARBA" id="ARBA00023274"/>
    </source>
</evidence>
<evidence type="ECO:0000256" key="7">
    <source>
        <dbReference type="ARBA" id="ARBA00062000"/>
    </source>
</evidence>
<feature type="domain" description="S5 DRBM" evidence="11">
    <location>
        <begin position="83"/>
        <end position="146"/>
    </location>
</feature>
<evidence type="ECO:0000256" key="10">
    <source>
        <dbReference type="SAM" id="MobiDB-lite"/>
    </source>
</evidence>
<evidence type="ECO:0000256" key="9">
    <source>
        <dbReference type="RuleBase" id="RU003823"/>
    </source>
</evidence>
<dbReference type="PATRIC" id="fig|496833.3.peg.399"/>
<dbReference type="PANTHER" id="PTHR48277">
    <property type="entry name" value="MITOCHONDRIAL RIBOSOMAL PROTEIN S5"/>
    <property type="match status" value="1"/>
</dbReference>
<dbReference type="InterPro" id="IPR005324">
    <property type="entry name" value="Ribosomal_uS5_C"/>
</dbReference>
<dbReference type="InterPro" id="IPR000851">
    <property type="entry name" value="Ribosomal_uS5"/>
</dbReference>
<dbReference type="InterPro" id="IPR020568">
    <property type="entry name" value="Ribosomal_Su5_D2-typ_SF"/>
</dbReference>
<evidence type="ECO:0000256" key="6">
    <source>
        <dbReference type="ARBA" id="ARBA00035255"/>
    </source>
</evidence>
<protein>
    <recommendedName>
        <fullName evidence="6 8">Small ribosomal subunit protein uS5</fullName>
    </recommendedName>
</protein>
<dbReference type="PROSITE" id="PS00585">
    <property type="entry name" value="RIBOSOMAL_S5"/>
    <property type="match status" value="1"/>
</dbReference>
<accession>C4XFZ8</accession>
<keyword evidence="13" id="KW-1185">Reference proteome</keyword>
<name>C4XFZ8_MYCFP</name>
<dbReference type="EMBL" id="AP009608">
    <property type="protein sequence ID" value="BAH70070.1"/>
    <property type="molecule type" value="Genomic_DNA"/>
</dbReference>
<dbReference type="HOGENOM" id="CLU_065898_2_1_14"/>
<dbReference type="InterPro" id="IPR013810">
    <property type="entry name" value="Ribosomal_uS5_N"/>
</dbReference>
<dbReference type="eggNOG" id="COG0098">
    <property type="taxonomic scope" value="Bacteria"/>
</dbReference>
<evidence type="ECO:0000259" key="11">
    <source>
        <dbReference type="PROSITE" id="PS50881"/>
    </source>
</evidence>
<dbReference type="PROSITE" id="PS50881">
    <property type="entry name" value="S5_DSRBD"/>
    <property type="match status" value="1"/>
</dbReference>
<dbReference type="GO" id="GO:0042254">
    <property type="term" value="P:ribosome biogenesis"/>
    <property type="evidence" value="ECO:0007669"/>
    <property type="project" value="UniProtKB-ARBA"/>
</dbReference>
<dbReference type="FunFam" id="3.30.230.10:FF:000002">
    <property type="entry name" value="30S ribosomal protein S5"/>
    <property type="match status" value="1"/>
</dbReference>
<sequence>MLIMAEAEVKKVVNKEQPKEAQAQGTKEVVAPKAKAENKDKKQIWEKRPQGQKISQNSRPQGKFEKGNRRDRRNHFDASDNEFSEKVVNISRVTKVVKGGRRFSFAAFVVVGDKKGRVGFGHGKANEVPDSIKKAVKDAKNHLITVPIQNKITVPHEVHAKFLASRVMLKPDTKGKGIVASGTVRAVVELAGYTDIYTKTYGSRSKANIVRATLKALQALRTPEQIADIRGKDVKDLLA</sequence>
<dbReference type="GO" id="GO:0003735">
    <property type="term" value="F:structural constituent of ribosome"/>
    <property type="evidence" value="ECO:0007669"/>
    <property type="project" value="UniProtKB-UniRule"/>
</dbReference>
<reference evidence="12 13" key="1">
    <citation type="journal article" date="2009" name="Curr. Microbiol.">
        <title>Molecular cloning and expression of a novel cholinephosphotransferase involved in glycoglycerophospholipid biosynthesis of Mycoplasma fermentans.</title>
        <authorList>
            <person name="Ishida N."/>
            <person name="Irikura D."/>
            <person name="Matsuda K."/>
            <person name="Sato S."/>
            <person name="Asano K."/>
        </authorList>
    </citation>
    <scope>NUCLEOTIDE SEQUENCE [LARGE SCALE GENOMIC DNA]</scope>
    <source>
        <strain evidence="13">ATCC 19989 / NBRC 14854 / NCTC 10117 / PG18</strain>
    </source>
</reference>
<dbReference type="Proteomes" id="UP000006810">
    <property type="component" value="Chromosome"/>
</dbReference>
<evidence type="ECO:0000256" key="8">
    <source>
        <dbReference type="HAMAP-Rule" id="MF_01307"/>
    </source>
</evidence>
<comment type="function">
    <text evidence="8">Located at the back of the 30S subunit body where it stabilizes the conformation of the head with respect to the body.</text>
</comment>
<keyword evidence="5 8" id="KW-0687">Ribonucleoprotein</keyword>
<dbReference type="Pfam" id="PF03719">
    <property type="entry name" value="Ribosomal_S5_C"/>
    <property type="match status" value="1"/>
</dbReference>
<dbReference type="GO" id="GO:0015935">
    <property type="term" value="C:small ribosomal subunit"/>
    <property type="evidence" value="ECO:0007669"/>
    <property type="project" value="InterPro"/>
</dbReference>
<dbReference type="InterPro" id="IPR005712">
    <property type="entry name" value="Ribosomal_uS5_bac-type"/>
</dbReference>
<dbReference type="GO" id="GO:0005737">
    <property type="term" value="C:cytoplasm"/>
    <property type="evidence" value="ECO:0007669"/>
    <property type="project" value="UniProtKB-ARBA"/>
</dbReference>
<proteinExistence type="inferred from homology"/>
<dbReference type="InterPro" id="IPR014721">
    <property type="entry name" value="Ribsml_uS5_D2-typ_fold_subgr"/>
</dbReference>
<comment type="similarity">
    <text evidence="1 8 9">Belongs to the universal ribosomal protein uS5 family.</text>
</comment>
<evidence type="ECO:0000313" key="12">
    <source>
        <dbReference type="EMBL" id="BAH70070.1"/>
    </source>
</evidence>
<evidence type="ECO:0000256" key="3">
    <source>
        <dbReference type="ARBA" id="ARBA00022884"/>
    </source>
</evidence>
<dbReference type="Pfam" id="PF00333">
    <property type="entry name" value="Ribosomal_S5"/>
    <property type="match status" value="1"/>
</dbReference>
<evidence type="ECO:0000313" key="13">
    <source>
        <dbReference type="Proteomes" id="UP000006810"/>
    </source>
</evidence>
<dbReference type="SUPFAM" id="SSF54211">
    <property type="entry name" value="Ribosomal protein S5 domain 2-like"/>
    <property type="match status" value="1"/>
</dbReference>
<evidence type="ECO:0000256" key="4">
    <source>
        <dbReference type="ARBA" id="ARBA00022980"/>
    </source>
</evidence>
<dbReference type="InterPro" id="IPR018192">
    <property type="entry name" value="Ribosomal_uS5_N_CS"/>
</dbReference>
<dbReference type="Gene3D" id="3.30.160.20">
    <property type="match status" value="1"/>
</dbReference>
<dbReference type="GO" id="GO:0019843">
    <property type="term" value="F:rRNA binding"/>
    <property type="evidence" value="ECO:0007669"/>
    <property type="project" value="UniProtKB-UniRule"/>
</dbReference>
<dbReference type="AlphaFoldDB" id="C4XFZ8"/>
<keyword evidence="3 8" id="KW-0694">RNA-binding</keyword>
<dbReference type="SUPFAM" id="SSF54768">
    <property type="entry name" value="dsRNA-binding domain-like"/>
    <property type="match status" value="1"/>
</dbReference>